<dbReference type="EMBL" id="VUNZ01000001">
    <property type="protein sequence ID" value="KAA2223022.1"/>
    <property type="molecule type" value="Genomic_DNA"/>
</dbReference>
<dbReference type="AlphaFoldDB" id="A0A5B2U907"/>
<proteinExistence type="predicted"/>
<evidence type="ECO:0000313" key="1">
    <source>
        <dbReference type="EMBL" id="KAA2223022.1"/>
    </source>
</evidence>
<name>A0A5B2U907_9FLAO</name>
<reference evidence="1 2" key="1">
    <citation type="journal article" date="2015" name="Int. J. Syst. Evol. Microbiol.">
        <title>Chryseobacterium sediminis sp. nov., isolated from a river sediment.</title>
        <authorList>
            <person name="Kampfer P."/>
            <person name="Busse H.J."/>
            <person name="McInroy J.A."/>
            <person name="Glaeser S.P."/>
        </authorList>
    </citation>
    <scope>NUCLEOTIDE SEQUENCE [LARGE SCALE GENOMIC DNA]</scope>
    <source>
        <strain evidence="1 2">IMT-174</strain>
    </source>
</reference>
<protein>
    <submittedName>
        <fullName evidence="1">Uncharacterized protein</fullName>
    </submittedName>
</protein>
<sequence>MKITLTIEQLQDLLNQQKSQCRFEFEGLWKNSEIRKELMQLDPEEKILNKMHEVRDKIALASFPEEFRVLLKYNVHD</sequence>
<comment type="caution">
    <text evidence="1">The sequence shown here is derived from an EMBL/GenBank/DDBJ whole genome shotgun (WGS) entry which is preliminary data.</text>
</comment>
<dbReference type="Proteomes" id="UP000323082">
    <property type="component" value="Unassembled WGS sequence"/>
</dbReference>
<evidence type="ECO:0000313" key="2">
    <source>
        <dbReference type="Proteomes" id="UP000323082"/>
    </source>
</evidence>
<accession>A0A5B2U907</accession>
<organism evidence="1 2">
    <name type="scientific">Chryseobacterium sediminis</name>
    <dbReference type="NCBI Taxonomy" id="1679494"/>
    <lineage>
        <taxon>Bacteria</taxon>
        <taxon>Pseudomonadati</taxon>
        <taxon>Bacteroidota</taxon>
        <taxon>Flavobacteriia</taxon>
        <taxon>Flavobacteriales</taxon>
        <taxon>Weeksellaceae</taxon>
        <taxon>Chryseobacterium group</taxon>
        <taxon>Chryseobacterium</taxon>
    </lineage>
</organism>
<gene>
    <name evidence="1" type="ORF">FW780_02120</name>
</gene>
<dbReference type="RefSeq" id="WP_149831986.1">
    <property type="nucleotide sequence ID" value="NZ_VUNZ01000001.1"/>
</dbReference>